<dbReference type="InterPro" id="IPR016163">
    <property type="entry name" value="Ald_DH_C"/>
</dbReference>
<dbReference type="GO" id="GO:0046394">
    <property type="term" value="P:carboxylic acid biosynthetic process"/>
    <property type="evidence" value="ECO:0007669"/>
    <property type="project" value="UniProtKB-ARBA"/>
</dbReference>
<comment type="similarity">
    <text evidence="1 6">Belongs to the aldehyde dehydrogenase family.</text>
</comment>
<keyword evidence="3" id="KW-0520">NAD</keyword>
<dbReference type="Proteomes" id="UP000281468">
    <property type="component" value="Unassembled WGS sequence"/>
</dbReference>
<dbReference type="PROSITE" id="PS00687">
    <property type="entry name" value="ALDEHYDE_DEHYDR_GLU"/>
    <property type="match status" value="1"/>
</dbReference>
<dbReference type="GO" id="GO:0006598">
    <property type="term" value="P:polyamine catabolic process"/>
    <property type="evidence" value="ECO:0007669"/>
    <property type="project" value="TreeGrafter"/>
</dbReference>
<dbReference type="EC" id="1.2.1.3" evidence="4"/>
<proteinExistence type="inferred from homology"/>
<dbReference type="FunFam" id="3.40.309.10:FF:000012">
    <property type="entry name" value="Betaine aldehyde dehydrogenase"/>
    <property type="match status" value="1"/>
</dbReference>
<evidence type="ECO:0000313" key="9">
    <source>
        <dbReference type="EMBL" id="RMZ01098.1"/>
    </source>
</evidence>
<feature type="region of interest" description="Disordered" evidence="7">
    <location>
        <begin position="516"/>
        <end position="539"/>
    </location>
</feature>
<accession>A0A3M7GJQ5</accession>
<dbReference type="SUPFAM" id="SSF53720">
    <property type="entry name" value="ALDH-like"/>
    <property type="match status" value="1"/>
</dbReference>
<dbReference type="VEuPathDB" id="FungiDB:BTJ68_04180"/>
<name>A0A3M7GJQ5_HORWE</name>
<keyword evidence="2 6" id="KW-0560">Oxidoreductase</keyword>
<dbReference type="InterPro" id="IPR029510">
    <property type="entry name" value="Ald_DH_CS_GLU"/>
</dbReference>
<dbReference type="Gene3D" id="3.40.605.10">
    <property type="entry name" value="Aldehyde Dehydrogenase, Chain A, domain 1"/>
    <property type="match status" value="2"/>
</dbReference>
<evidence type="ECO:0000256" key="6">
    <source>
        <dbReference type="RuleBase" id="RU003345"/>
    </source>
</evidence>
<protein>
    <recommendedName>
        <fullName evidence="4">aldehyde dehydrogenase (NAD(+))</fullName>
        <ecNumber evidence="4">1.2.1.3</ecNumber>
    </recommendedName>
</protein>
<evidence type="ECO:0000256" key="7">
    <source>
        <dbReference type="SAM" id="MobiDB-lite"/>
    </source>
</evidence>
<evidence type="ECO:0000256" key="3">
    <source>
        <dbReference type="ARBA" id="ARBA00023027"/>
    </source>
</evidence>
<organism evidence="9 10">
    <name type="scientific">Hortaea werneckii</name>
    <name type="common">Black yeast</name>
    <name type="synonym">Cladosporium werneckii</name>
    <dbReference type="NCBI Taxonomy" id="91943"/>
    <lineage>
        <taxon>Eukaryota</taxon>
        <taxon>Fungi</taxon>
        <taxon>Dikarya</taxon>
        <taxon>Ascomycota</taxon>
        <taxon>Pezizomycotina</taxon>
        <taxon>Dothideomycetes</taxon>
        <taxon>Dothideomycetidae</taxon>
        <taxon>Mycosphaerellales</taxon>
        <taxon>Teratosphaeriaceae</taxon>
        <taxon>Hortaea</taxon>
    </lineage>
</organism>
<dbReference type="AlphaFoldDB" id="A0A3M7GJQ5"/>
<feature type="active site" evidence="5">
    <location>
        <position position="222"/>
    </location>
</feature>
<evidence type="ECO:0000256" key="1">
    <source>
        <dbReference type="ARBA" id="ARBA00009986"/>
    </source>
</evidence>
<dbReference type="InterPro" id="IPR016161">
    <property type="entry name" value="Ald_DH/histidinol_DH"/>
</dbReference>
<comment type="caution">
    <text evidence="9">The sequence shown here is derived from an EMBL/GenBank/DDBJ whole genome shotgun (WGS) entry which is preliminary data.</text>
</comment>
<evidence type="ECO:0000256" key="2">
    <source>
        <dbReference type="ARBA" id="ARBA00023002"/>
    </source>
</evidence>
<evidence type="ECO:0000256" key="5">
    <source>
        <dbReference type="PROSITE-ProRule" id="PRU10007"/>
    </source>
</evidence>
<gene>
    <name evidence="9" type="ORF">D0862_06496</name>
</gene>
<dbReference type="Pfam" id="PF00171">
    <property type="entry name" value="Aldedh"/>
    <property type="match status" value="1"/>
</dbReference>
<dbReference type="FunFam" id="3.40.605.10:FF:000026">
    <property type="entry name" value="Aldehyde dehydrogenase, putative"/>
    <property type="match status" value="1"/>
</dbReference>
<evidence type="ECO:0000259" key="8">
    <source>
        <dbReference type="Pfam" id="PF00171"/>
    </source>
</evidence>
<dbReference type="EMBL" id="QWIQ01000187">
    <property type="protein sequence ID" value="RMZ01098.1"/>
    <property type="molecule type" value="Genomic_DNA"/>
</dbReference>
<evidence type="ECO:0000313" key="10">
    <source>
        <dbReference type="Proteomes" id="UP000281468"/>
    </source>
</evidence>
<evidence type="ECO:0000256" key="4">
    <source>
        <dbReference type="ARBA" id="ARBA00024226"/>
    </source>
</evidence>
<feature type="domain" description="Aldehyde dehydrogenase" evidence="8">
    <location>
        <begin position="169"/>
        <end position="450"/>
    </location>
</feature>
<dbReference type="InterPro" id="IPR015590">
    <property type="entry name" value="Aldehyde_DH_dom"/>
</dbReference>
<reference evidence="9 10" key="1">
    <citation type="journal article" date="2018" name="BMC Genomics">
        <title>Genomic evidence for intraspecific hybridization in a clonal and extremely halotolerant yeast.</title>
        <authorList>
            <person name="Gostincar C."/>
            <person name="Stajich J.E."/>
            <person name="Zupancic J."/>
            <person name="Zalar P."/>
            <person name="Gunde-Cimerman N."/>
        </authorList>
    </citation>
    <scope>NUCLEOTIDE SEQUENCE [LARGE SCALE GENOMIC DNA]</scope>
    <source>
        <strain evidence="9 10">EXF-171</strain>
    </source>
</reference>
<dbReference type="GO" id="GO:0004029">
    <property type="term" value="F:aldehyde dehydrogenase (NAD+) activity"/>
    <property type="evidence" value="ECO:0007669"/>
    <property type="project" value="UniProtKB-EC"/>
</dbReference>
<dbReference type="Gene3D" id="3.40.309.10">
    <property type="entry name" value="Aldehyde Dehydrogenase, Chain A, domain 2"/>
    <property type="match status" value="1"/>
</dbReference>
<dbReference type="FunFam" id="3.40.605.10:FF:000029">
    <property type="entry name" value="Aldehyde dehydrogenase, mitochondrial"/>
    <property type="match status" value="1"/>
</dbReference>
<dbReference type="PANTHER" id="PTHR43720:SF2">
    <property type="entry name" value="2-AMINOMUCONIC SEMIALDEHYDE DEHYDROGENASE"/>
    <property type="match status" value="1"/>
</dbReference>
<dbReference type="InterPro" id="IPR016162">
    <property type="entry name" value="Ald_DH_N"/>
</dbReference>
<dbReference type="PANTHER" id="PTHR43720">
    <property type="entry name" value="2-AMINOMUCONIC SEMIALDEHYDE DEHYDROGENASE"/>
    <property type="match status" value="1"/>
</dbReference>
<sequence>MSDLAVELTAPNGKKYSQPTGLFINNEWVASSKGNKITSINPTDESEIASVHAAEPEDVDKAVEAARAAFKGPWRDMSPSERGDLMFKLSQLVEENKELLATIETWDNGKPYQVALNEDLAEVAGCLKYYAGYADKVHGQVIDTGSAKLAYTIREPVGVCGQIIPWNYPLGVLNILNGHGRVAGAAIAQHMGIDKIAFTGSTATGKEIMKSAAVNMKNITLETGGKSPLLVFDDADLDQAVKWSHIGIMSNMGQICTATSRILVQEGVYDKFVEAFKDYVGKTSKIGDPFSDETFQGPQVTKAQYERVLSYIEAGKSDGATLAMGGEAYKNVGNGKGFFVSPTVFTNVKSDMRVFREEVFGPFVVIASFKTEDEALEKANDTTYGLGSAVFTKDIVKAHRIARKIEAGMVWINSSQDSDYRIPFGGVKQSGIGRELGEAGLEAYSNKKAVHVNLGSHTALPTQTPPLVANSVRTSVGPRTRTESCAFVYPFITGRPDPAKRVIDIGTIITTLARRQQYEDRPPPALQVESPGGAGHNSFHAKALNTASAEIHCLAFLARLFKPP</sequence>